<proteinExistence type="predicted"/>
<keyword evidence="2" id="KW-1185">Reference proteome</keyword>
<dbReference type="AlphaFoldDB" id="A0ABD3VVJ9"/>
<evidence type="ECO:0000313" key="2">
    <source>
        <dbReference type="Proteomes" id="UP001634394"/>
    </source>
</evidence>
<sequence>MFELEDNSGDDDDITHDVDIFSQSKASQITLVDLKDDLYLSDKSSSESDDDFFLDISDSDMDIALSHTSNINNTSNYIYSLSDLTILLDELNSSTDDDDRKS</sequence>
<name>A0ABD3VVJ9_SINWO</name>
<dbReference type="Proteomes" id="UP001634394">
    <property type="component" value="Unassembled WGS sequence"/>
</dbReference>
<dbReference type="EMBL" id="JBJQND010000009">
    <property type="protein sequence ID" value="KAL3865626.1"/>
    <property type="molecule type" value="Genomic_DNA"/>
</dbReference>
<reference evidence="1 2" key="1">
    <citation type="submission" date="2024-11" db="EMBL/GenBank/DDBJ databases">
        <title>Chromosome-level genome assembly of the freshwater bivalve Anodonta woodiana.</title>
        <authorList>
            <person name="Chen X."/>
        </authorList>
    </citation>
    <scope>NUCLEOTIDE SEQUENCE [LARGE SCALE GENOMIC DNA]</scope>
    <source>
        <strain evidence="1">MN2024</strain>
        <tissue evidence="1">Gills</tissue>
    </source>
</reference>
<protein>
    <submittedName>
        <fullName evidence="1">Uncharacterized protein</fullName>
    </submittedName>
</protein>
<organism evidence="1 2">
    <name type="scientific">Sinanodonta woodiana</name>
    <name type="common">Chinese pond mussel</name>
    <name type="synonym">Anodonta woodiana</name>
    <dbReference type="NCBI Taxonomy" id="1069815"/>
    <lineage>
        <taxon>Eukaryota</taxon>
        <taxon>Metazoa</taxon>
        <taxon>Spiralia</taxon>
        <taxon>Lophotrochozoa</taxon>
        <taxon>Mollusca</taxon>
        <taxon>Bivalvia</taxon>
        <taxon>Autobranchia</taxon>
        <taxon>Heteroconchia</taxon>
        <taxon>Palaeoheterodonta</taxon>
        <taxon>Unionida</taxon>
        <taxon>Unionoidea</taxon>
        <taxon>Unionidae</taxon>
        <taxon>Unioninae</taxon>
        <taxon>Sinanodonta</taxon>
    </lineage>
</organism>
<accession>A0ABD3VVJ9</accession>
<gene>
    <name evidence="1" type="ORF">ACJMK2_042997</name>
</gene>
<evidence type="ECO:0000313" key="1">
    <source>
        <dbReference type="EMBL" id="KAL3865626.1"/>
    </source>
</evidence>
<comment type="caution">
    <text evidence="1">The sequence shown here is derived from an EMBL/GenBank/DDBJ whole genome shotgun (WGS) entry which is preliminary data.</text>
</comment>